<accession>A0A085ZS34</accession>
<dbReference type="Proteomes" id="UP000028715">
    <property type="component" value="Unassembled WGS sequence"/>
</dbReference>
<dbReference type="InterPro" id="IPR008993">
    <property type="entry name" value="TIMP-like_OB-fold"/>
</dbReference>
<protein>
    <recommendedName>
        <fullName evidence="5">Tissue inhibitor of metalloproteinase</fullName>
    </recommendedName>
</protein>
<evidence type="ECO:0000256" key="1">
    <source>
        <dbReference type="SAM" id="Phobius"/>
    </source>
</evidence>
<reference evidence="3 4" key="1">
    <citation type="submission" date="2014-07" db="EMBL/GenBank/DDBJ databases">
        <title>Genome of Flavobacterium reichenbachii LMG 25512.</title>
        <authorList>
            <person name="Stropko S.J."/>
            <person name="Pipes S.E."/>
            <person name="Newman J.D."/>
        </authorList>
    </citation>
    <scope>NUCLEOTIDE SEQUENCE [LARGE SCALE GENOMIC DNA]</scope>
    <source>
        <strain evidence="3 4">LMG 25512</strain>
    </source>
</reference>
<evidence type="ECO:0000313" key="3">
    <source>
        <dbReference type="EMBL" id="KFF07248.1"/>
    </source>
</evidence>
<feature type="signal peptide" evidence="2">
    <location>
        <begin position="1"/>
        <end position="19"/>
    </location>
</feature>
<dbReference type="STRING" id="362418.IW19_17810"/>
<sequence>MRKLLILIFLTFIAAKVYSCECAEKPSIKENWDKANQVFTGKIVKVDSLLYDEYGGKLYSFTVRITKSYKGFFHSGKAYRSILYIDTSSCDFIFDVGQEYLIYAKEDSKTLNCSLCSRTNLLNNVSEDEFDALDKLQIEDYKNRNKIRIVKFQNGVEYQIDLVKNSFEESLKRKNLVIYILSGISMLLFLILISVILVKKKRN</sequence>
<feature type="transmembrane region" description="Helical" evidence="1">
    <location>
        <begin position="176"/>
        <end position="198"/>
    </location>
</feature>
<evidence type="ECO:0000256" key="2">
    <source>
        <dbReference type="SAM" id="SignalP"/>
    </source>
</evidence>
<dbReference type="RefSeq" id="WP_035686686.1">
    <property type="nucleotide sequence ID" value="NZ_JPRL01000001.1"/>
</dbReference>
<dbReference type="EMBL" id="JPRL01000001">
    <property type="protein sequence ID" value="KFF07248.1"/>
    <property type="molecule type" value="Genomic_DNA"/>
</dbReference>
<evidence type="ECO:0000313" key="4">
    <source>
        <dbReference type="Proteomes" id="UP000028715"/>
    </source>
</evidence>
<dbReference type="OrthoDB" id="1354811at2"/>
<dbReference type="AlphaFoldDB" id="A0A085ZS34"/>
<feature type="chain" id="PRO_5001801676" description="Tissue inhibitor of metalloproteinase" evidence="2">
    <location>
        <begin position="20"/>
        <end position="203"/>
    </location>
</feature>
<dbReference type="eggNOG" id="ENOG5030Z8W">
    <property type="taxonomic scope" value="Bacteria"/>
</dbReference>
<keyword evidence="1" id="KW-0812">Transmembrane</keyword>
<dbReference type="Gene3D" id="2.40.50.120">
    <property type="match status" value="1"/>
</dbReference>
<keyword evidence="4" id="KW-1185">Reference proteome</keyword>
<organism evidence="3 4">
    <name type="scientific">Flavobacterium reichenbachii</name>
    <dbReference type="NCBI Taxonomy" id="362418"/>
    <lineage>
        <taxon>Bacteria</taxon>
        <taxon>Pseudomonadati</taxon>
        <taxon>Bacteroidota</taxon>
        <taxon>Flavobacteriia</taxon>
        <taxon>Flavobacteriales</taxon>
        <taxon>Flavobacteriaceae</taxon>
        <taxon>Flavobacterium</taxon>
    </lineage>
</organism>
<name>A0A085ZS34_9FLAO</name>
<keyword evidence="1" id="KW-1133">Transmembrane helix</keyword>
<evidence type="ECO:0008006" key="5">
    <source>
        <dbReference type="Google" id="ProtNLM"/>
    </source>
</evidence>
<proteinExistence type="predicted"/>
<keyword evidence="2" id="KW-0732">Signal</keyword>
<comment type="caution">
    <text evidence="3">The sequence shown here is derived from an EMBL/GenBank/DDBJ whole genome shotgun (WGS) entry which is preliminary data.</text>
</comment>
<dbReference type="SUPFAM" id="SSF50242">
    <property type="entry name" value="TIMP-like"/>
    <property type="match status" value="1"/>
</dbReference>
<keyword evidence="1" id="KW-0472">Membrane</keyword>
<gene>
    <name evidence="3" type="ORF">IW19_17810</name>
</gene>